<reference evidence="2" key="1">
    <citation type="submission" date="2016-03" db="EMBL/GenBank/DDBJ databases">
        <authorList>
            <person name="Guldener U."/>
        </authorList>
    </citation>
    <scope>NUCLEOTIDE SEQUENCE [LARGE SCALE GENOMIC DNA]</scope>
    <source>
        <strain evidence="2">04CH-RAC-A.6.1</strain>
    </source>
</reference>
<dbReference type="AlphaFoldDB" id="A0A1E1LSI6"/>
<dbReference type="Proteomes" id="UP000178912">
    <property type="component" value="Unassembled WGS sequence"/>
</dbReference>
<sequence length="125" mass="14125">MEPLAALGLASAIAQLLDFTRKILRQAKRYYSDDESERHHSDFRRLATEISPGLPELATRTPEDKKVFFFVDGLDELSIVAVTMISATYSPGQQHEGGSRLSPSADRFQSVYISFRAFQNLLFRI</sequence>
<keyword evidence="2" id="KW-1185">Reference proteome</keyword>
<organism evidence="1 2">
    <name type="scientific">Rhynchosporium agropyri</name>
    <dbReference type="NCBI Taxonomy" id="914238"/>
    <lineage>
        <taxon>Eukaryota</taxon>
        <taxon>Fungi</taxon>
        <taxon>Dikarya</taxon>
        <taxon>Ascomycota</taxon>
        <taxon>Pezizomycotina</taxon>
        <taxon>Leotiomycetes</taxon>
        <taxon>Helotiales</taxon>
        <taxon>Ploettnerulaceae</taxon>
        <taxon>Rhynchosporium</taxon>
    </lineage>
</organism>
<name>A0A1E1LSI6_9HELO</name>
<evidence type="ECO:0000313" key="2">
    <source>
        <dbReference type="Proteomes" id="UP000178912"/>
    </source>
</evidence>
<gene>
    <name evidence="1" type="ORF">RAG0_16934</name>
</gene>
<accession>A0A1E1LSI6</accession>
<proteinExistence type="predicted"/>
<evidence type="ECO:0000313" key="1">
    <source>
        <dbReference type="EMBL" id="CZT13425.1"/>
    </source>
</evidence>
<dbReference type="EMBL" id="FJUX01000190">
    <property type="protein sequence ID" value="CZT13425.1"/>
    <property type="molecule type" value="Genomic_DNA"/>
</dbReference>
<protein>
    <submittedName>
        <fullName evidence="1">Uncharacterized protein</fullName>
    </submittedName>
</protein>